<feature type="compositionally biased region" description="Low complexity" evidence="2">
    <location>
        <begin position="652"/>
        <end position="701"/>
    </location>
</feature>
<evidence type="ECO:0000259" key="4">
    <source>
        <dbReference type="Pfam" id="PF21725"/>
    </source>
</evidence>
<comment type="caution">
    <text evidence="6">The sequence shown here is derived from an EMBL/GenBank/DDBJ whole genome shotgun (WGS) entry which is preliminary data.</text>
</comment>
<dbReference type="Pfam" id="PF05593">
    <property type="entry name" value="RHS_repeat"/>
    <property type="match status" value="5"/>
</dbReference>
<keyword evidence="7" id="KW-1185">Reference proteome</keyword>
<feature type="region of interest" description="Disordered" evidence="2">
    <location>
        <begin position="1666"/>
        <end position="1691"/>
    </location>
</feature>
<evidence type="ECO:0000313" key="7">
    <source>
        <dbReference type="Proteomes" id="UP000586827"/>
    </source>
</evidence>
<feature type="compositionally biased region" description="Polar residues" evidence="2">
    <location>
        <begin position="1936"/>
        <end position="1945"/>
    </location>
</feature>
<dbReference type="Gene3D" id="2.180.10.10">
    <property type="entry name" value="RHS repeat-associated core"/>
    <property type="match status" value="3"/>
</dbReference>
<feature type="domain" description="Putative T7SS secretion signal" evidence="4">
    <location>
        <begin position="18"/>
        <end position="248"/>
    </location>
</feature>
<feature type="domain" description="Teneurin-like YD-shell" evidence="5">
    <location>
        <begin position="1636"/>
        <end position="1902"/>
    </location>
</feature>
<feature type="compositionally biased region" description="Basic and acidic residues" evidence="2">
    <location>
        <begin position="525"/>
        <end position="534"/>
    </location>
</feature>
<dbReference type="NCBIfam" id="TIGR03696">
    <property type="entry name" value="Rhs_assc_core"/>
    <property type="match status" value="1"/>
</dbReference>
<sequence length="2050" mass="221470">MGIGDWLEDKANQIGGAVENAVESATAKVGEFVDDVLDVGADVARGVGLDSYGEYLDDLGDQVSSALGGQVEERELGETEDPKELIRGEPSAITESGTSLGKLSTAADQTGEGLRSVGNIEEWEGLGADGFQVGFTPQPGKWTEAADAFTDAKNALDAWSAAVSAAQGLAADAITEWNAAVAERRRVLQWWNSLTDEQKETAKVTDTWTPKFQAARDILTRARGNRDTAAAQTVSSLVAAKALAPEEPPFVSRMGANLDDALQIGEYAQLSFTDGFLTAGSGLVQFVRQLNPTDTYNLTHPGEYLENMSNLAGNLAVTAADPGPVVDAMIDDAKANPFEALGALTFDAVTAVSTGGVGLTAKPVSLLNKIDNLAPSGRPNLGTPGRVTPDVDRSVPEGSTPPARSDVDTDAPQRDTTGPDEQPQRDVDAPAPDRGAGAAPEAARPDPNVQAAPQDSPAPAREQPSGREHNDDGGQLDVSDTPSRPDTDAPAPRPEPTPEAPAQRPDDPSLTPVRFDDTNTPGPRPDSDPPDPQRDTYTPPTRPDETPEAPVQRPNDTTNGPARADEPATPSTRPDSDPPATRPAGDSPLAPARADADTTPDEPRTTDPAHTQPAGSTPGDGPARTDTTGPPPTRTPEHTPRADEPAVQPASATAPPVRDAPAPAARPDPVTGPTRADSPAARGPASPASATPDSPRTTPAPSARPTPGTPVGPRPQPGDGTTPRTTMDAGPSTRPHSDSPDTTRQDPAPGPRQEPDSGSAPPRDSDTNGDRDGAGDRDTDSSNRDNDGEQRDDSNNRDPDPERNNEGGQPDSDSPSDPADPNSDVADAANDPANTQTARDVAECGDPVDAATGEFLLPETDLTLPGVLPLVLRRRHRSKYRWGRWFGPTWSSTLDMRVVVDDERVTFVGEDGLLLAYPHADPGTAVQPLAGGVRYTCVRTDIGTYRVADPEREIVWHFAPEPALDGLDARLGVYAISAITDRHRNRIRFHYNADGAPTAITHTGGYRVEIATDPTVGRITALTVVDGTSGDDVEVPASPDTRTGLPDTAAHADSGHGARTEIRRFDYAAGNLTAVTNGVGATTRYTYDERDRMLSWTDSRGTSMVNTYDSAGRVILQHGTDGILNAGFDYLDYPDGSGHLTRHINSQGAVTTRGFDHDLRVRDLMDPLGGHTRIDYNPDRRPLRVTAPDNTVTHYTYSPDGDVTRIVRPDGQAIDIDYAWRNRPETITHPDGSTEHRDWDALGNLTATTDPGGVRTEYGYHSNGAVATITEPNTARTAVTVDAAGLPVTVADPLGATTHVQRDAFGRPIAVTDPLGHTTRYQWSPAGKLLRRLDPDGHHESWTYDGEGNPLTHTNRAGGITRFTYGSWDLPVARTDPDGSVTRYTYDTERRLTAVTNPLGHTWHYRYDPAGRLTSETDYNGATTTYTHDLAGRVATVTPATGVARHHRYDLLGRLTEIAADSGDWRRYTHDPLGRLLTATSGTGEDAIHTLDFAYTPGGQLSSQTVDAGTPMRFEYDPLGRRDLRTTPTGAQTRWRWDWCGRPTGLDTDGHSIGFAHDPAGQLTEWTIGELAITHDYDPLGRLHHQTVTGFPTRLSTLGLDTSPRPEPRQLRTDEYAWRPDGYITSHTSHTDIGTDHRDYQLDPIGRVTTLTRNGDVAEQYSYDPLSNITDSYTPGAPTTTAKTPTDTPATDDCRREFRDNLLIRNGRTRYHYDESGRLTRKTTTRLSRKPDVWHYRYDAFDQLTDVWTPDHQWWHYTYDALGRRTSKQHLATNGTGIERIDYTWDGTHLVEQATAESTMRWNYKPDSHTPITQTTDQPSVDRAFYAIISDLVGTPIDLIDPTTTEIGATASISLWGVTTWHPDADIPYRFPGQIHDPETGLHYNLHRIYDPATGRYLTQDLLGLAPAPNPNIYPHNPSTWIDPLGLTPYRGDSPSGRQPTTIDPHSVRFTQNSVSGSFRDGGSVFDLADDLKSGRVDVGSIPPIRLFEQDGHLYTLDNRRLVAFQMAGTHVPYTMATPAEVARDAFKMTTTTDGTSIKIRGTGGQIWPS</sequence>
<feature type="domain" description="DUF6531" evidence="3">
    <location>
        <begin position="845"/>
        <end position="917"/>
    </location>
</feature>
<evidence type="ECO:0000313" key="6">
    <source>
        <dbReference type="EMBL" id="NNH75283.1"/>
    </source>
</evidence>
<dbReference type="Pfam" id="PF25023">
    <property type="entry name" value="TEN_YD-shell"/>
    <property type="match status" value="1"/>
</dbReference>
<dbReference type="InterPro" id="IPR006530">
    <property type="entry name" value="YD"/>
</dbReference>
<proteinExistence type="predicted"/>
<keyword evidence="1" id="KW-0677">Repeat</keyword>
<dbReference type="InterPro" id="IPR022385">
    <property type="entry name" value="Rhs_assc_core"/>
</dbReference>
<dbReference type="Gene3D" id="3.90.930.1">
    <property type="match status" value="1"/>
</dbReference>
<feature type="compositionally biased region" description="Low complexity" evidence="2">
    <location>
        <begin position="479"/>
        <end position="490"/>
    </location>
</feature>
<dbReference type="Pfam" id="PF21725">
    <property type="entry name" value="T7SS_signal"/>
    <property type="match status" value="1"/>
</dbReference>
<dbReference type="InterPro" id="IPR045351">
    <property type="entry name" value="DUF6531"/>
</dbReference>
<evidence type="ECO:0000256" key="2">
    <source>
        <dbReference type="SAM" id="MobiDB-lite"/>
    </source>
</evidence>
<dbReference type="InterPro" id="IPR031325">
    <property type="entry name" value="RHS_repeat"/>
</dbReference>
<gene>
    <name evidence="6" type="ORF">HLB23_36450</name>
</gene>
<feature type="compositionally biased region" description="Low complexity" evidence="2">
    <location>
        <begin position="429"/>
        <end position="447"/>
    </location>
</feature>
<evidence type="ECO:0000256" key="1">
    <source>
        <dbReference type="ARBA" id="ARBA00022737"/>
    </source>
</evidence>
<dbReference type="InterPro" id="IPR049082">
    <property type="entry name" value="T7SS_signal"/>
</dbReference>
<dbReference type="Pfam" id="PF20148">
    <property type="entry name" value="DUF6531"/>
    <property type="match status" value="1"/>
</dbReference>
<feature type="region of interest" description="Disordered" evidence="2">
    <location>
        <begin position="1030"/>
        <end position="1057"/>
    </location>
</feature>
<feature type="region of interest" description="Disordered" evidence="2">
    <location>
        <begin position="1925"/>
        <end position="1945"/>
    </location>
</feature>
<dbReference type="PRINTS" id="PR00394">
    <property type="entry name" value="RHSPROTEIN"/>
</dbReference>
<feature type="compositionally biased region" description="Low complexity" evidence="2">
    <location>
        <begin position="1674"/>
        <end position="1691"/>
    </location>
</feature>
<dbReference type="PANTHER" id="PTHR32305:SF15">
    <property type="entry name" value="PROTEIN RHSA-RELATED"/>
    <property type="match status" value="1"/>
</dbReference>
<dbReference type="EMBL" id="JABELX010000020">
    <property type="protein sequence ID" value="NNH75283.1"/>
    <property type="molecule type" value="Genomic_DNA"/>
</dbReference>
<dbReference type="PANTHER" id="PTHR32305">
    <property type="match status" value="1"/>
</dbReference>
<feature type="compositionally biased region" description="Basic and acidic residues" evidence="2">
    <location>
        <begin position="635"/>
        <end position="644"/>
    </location>
</feature>
<organism evidence="6 7">
    <name type="scientific">Nocardia uniformis</name>
    <dbReference type="NCBI Taxonomy" id="53432"/>
    <lineage>
        <taxon>Bacteria</taxon>
        <taxon>Bacillati</taxon>
        <taxon>Actinomycetota</taxon>
        <taxon>Actinomycetes</taxon>
        <taxon>Mycobacteriales</taxon>
        <taxon>Nocardiaceae</taxon>
        <taxon>Nocardia</taxon>
    </lineage>
</organism>
<feature type="compositionally biased region" description="Low complexity" evidence="2">
    <location>
        <begin position="810"/>
        <end position="834"/>
    </location>
</feature>
<feature type="compositionally biased region" description="Basic and acidic residues" evidence="2">
    <location>
        <begin position="735"/>
        <end position="744"/>
    </location>
</feature>
<protein>
    <submittedName>
        <fullName evidence="6">Uncharacterized protein</fullName>
    </submittedName>
</protein>
<evidence type="ECO:0000259" key="5">
    <source>
        <dbReference type="Pfam" id="PF25023"/>
    </source>
</evidence>
<dbReference type="InterPro" id="IPR050708">
    <property type="entry name" value="T6SS_VgrG/RHS"/>
</dbReference>
<dbReference type="RefSeq" id="WP_067528358.1">
    <property type="nucleotide sequence ID" value="NZ_JABELX010000020.1"/>
</dbReference>
<feature type="compositionally biased region" description="Basic and acidic residues" evidence="2">
    <location>
        <begin position="763"/>
        <end position="805"/>
    </location>
</feature>
<dbReference type="InterPro" id="IPR056823">
    <property type="entry name" value="TEN-like_YD-shell"/>
</dbReference>
<dbReference type="NCBIfam" id="TIGR01643">
    <property type="entry name" value="YD_repeat_2x"/>
    <property type="match status" value="8"/>
</dbReference>
<evidence type="ECO:0000259" key="3">
    <source>
        <dbReference type="Pfam" id="PF20148"/>
    </source>
</evidence>
<feature type="compositionally biased region" description="Low complexity" evidence="2">
    <location>
        <begin position="617"/>
        <end position="628"/>
    </location>
</feature>
<feature type="compositionally biased region" description="Pro residues" evidence="2">
    <location>
        <begin position="702"/>
        <end position="716"/>
    </location>
</feature>
<reference evidence="6 7" key="1">
    <citation type="submission" date="2020-05" db="EMBL/GenBank/DDBJ databases">
        <title>MicrobeNet Type strains.</title>
        <authorList>
            <person name="Nicholson A.C."/>
        </authorList>
    </citation>
    <scope>NUCLEOTIDE SEQUENCE [LARGE SCALE GENOMIC DNA]</scope>
    <source>
        <strain evidence="6 7">JCM 3224</strain>
    </source>
</reference>
<name>A0A849C8Z2_9NOCA</name>
<dbReference type="Proteomes" id="UP000586827">
    <property type="component" value="Unassembled WGS sequence"/>
</dbReference>
<accession>A0A849C8Z2</accession>
<feature type="region of interest" description="Disordered" evidence="2">
    <location>
        <begin position="373"/>
        <end position="842"/>
    </location>
</feature>